<keyword evidence="3" id="KW-1185">Reference proteome</keyword>
<keyword evidence="1" id="KW-0812">Transmembrane</keyword>
<evidence type="ECO:0000313" key="2">
    <source>
        <dbReference type="EMBL" id="KAF3947396.1"/>
    </source>
</evidence>
<proteinExistence type="predicted"/>
<gene>
    <name evidence="2" type="ORF">CMV_026465</name>
</gene>
<evidence type="ECO:0000313" key="3">
    <source>
        <dbReference type="Proteomes" id="UP000737018"/>
    </source>
</evidence>
<keyword evidence="1" id="KW-1133">Transmembrane helix</keyword>
<organism evidence="2 3">
    <name type="scientific">Castanea mollissima</name>
    <name type="common">Chinese chestnut</name>
    <dbReference type="NCBI Taxonomy" id="60419"/>
    <lineage>
        <taxon>Eukaryota</taxon>
        <taxon>Viridiplantae</taxon>
        <taxon>Streptophyta</taxon>
        <taxon>Embryophyta</taxon>
        <taxon>Tracheophyta</taxon>
        <taxon>Spermatophyta</taxon>
        <taxon>Magnoliopsida</taxon>
        <taxon>eudicotyledons</taxon>
        <taxon>Gunneridae</taxon>
        <taxon>Pentapetalae</taxon>
        <taxon>rosids</taxon>
        <taxon>fabids</taxon>
        <taxon>Fagales</taxon>
        <taxon>Fagaceae</taxon>
        <taxon>Castanea</taxon>
    </lineage>
</organism>
<feature type="transmembrane region" description="Helical" evidence="1">
    <location>
        <begin position="127"/>
        <end position="151"/>
    </location>
</feature>
<dbReference type="OrthoDB" id="672819at2759"/>
<dbReference type="PANTHER" id="PTHR33782">
    <property type="entry name" value="OS01G0121600 PROTEIN"/>
    <property type="match status" value="1"/>
</dbReference>
<dbReference type="EMBL" id="JRKL02007844">
    <property type="protein sequence ID" value="KAF3947396.1"/>
    <property type="molecule type" value="Genomic_DNA"/>
</dbReference>
<name>A0A8J4VFV1_9ROSI</name>
<dbReference type="Proteomes" id="UP000737018">
    <property type="component" value="Unassembled WGS sequence"/>
</dbReference>
<accession>A0A8J4VFV1</accession>
<evidence type="ECO:0000256" key="1">
    <source>
        <dbReference type="SAM" id="Phobius"/>
    </source>
</evidence>
<dbReference type="AlphaFoldDB" id="A0A8J4VFV1"/>
<sequence>MEATSLRSLVLSPSPVVHGNSLILHKKMGFINFKSSQLIKRPHPKASIVHASNKRDAYGRDYDGKVVDENMIILRMRIHEMKMEETPQEPPSHWMEWEKQYFATYYLDVCEAMGFLQSQLMNARPSLALGVVALVMLSVPTSMVFIMFHLVEIAKVVLAGSP</sequence>
<reference evidence="2" key="1">
    <citation type="submission" date="2020-03" db="EMBL/GenBank/DDBJ databases">
        <title>Castanea mollissima Vanexum genome sequencing.</title>
        <authorList>
            <person name="Staton M."/>
        </authorList>
    </citation>
    <scope>NUCLEOTIDE SEQUENCE</scope>
    <source>
        <tissue evidence="2">Leaf</tissue>
    </source>
</reference>
<keyword evidence="1" id="KW-0472">Membrane</keyword>
<dbReference type="PANTHER" id="PTHR33782:SF5">
    <property type="entry name" value="MEDIATOR OF RNA POLYMERASE II TRANSCRIPTION SUBUNIT"/>
    <property type="match status" value="1"/>
</dbReference>
<comment type="caution">
    <text evidence="2">The sequence shown here is derived from an EMBL/GenBank/DDBJ whole genome shotgun (WGS) entry which is preliminary data.</text>
</comment>
<protein>
    <submittedName>
        <fullName evidence="2">Uncharacterized protein</fullName>
    </submittedName>
</protein>